<dbReference type="RefSeq" id="WP_187597452.1">
    <property type="nucleotide sequence ID" value="NZ_CP060714.1"/>
</dbReference>
<proteinExistence type="predicted"/>
<dbReference type="GO" id="GO:0003677">
    <property type="term" value="F:DNA binding"/>
    <property type="evidence" value="ECO:0007669"/>
    <property type="project" value="InterPro"/>
</dbReference>
<dbReference type="InterPro" id="IPR027444">
    <property type="entry name" value="H-NS_C_dom"/>
</dbReference>
<dbReference type="Gene3D" id="4.10.430.30">
    <property type="match status" value="1"/>
</dbReference>
<keyword evidence="4" id="KW-1185">Reference proteome</keyword>
<feature type="coiled-coil region" evidence="1">
    <location>
        <begin position="4"/>
        <end position="31"/>
    </location>
</feature>
<evidence type="ECO:0000259" key="2">
    <source>
        <dbReference type="SMART" id="SM00528"/>
    </source>
</evidence>
<dbReference type="Proteomes" id="UP000515811">
    <property type="component" value="Chromosome"/>
</dbReference>
<sequence>MTTYKELLAQKESLDQQIADAKKTAAKAALANIHALIAEFGFTAQQVFPWKPAAVKAPAKYRDPVSGQTWSGRGKPPKWIADKDRAQFEIQ</sequence>
<feature type="domain" description="DNA-binding protein H-NS-like C-terminal" evidence="2">
    <location>
        <begin position="51"/>
        <end position="90"/>
    </location>
</feature>
<protein>
    <submittedName>
        <fullName evidence="3">H-NS histone family protein</fullName>
    </submittedName>
</protein>
<name>A0A7G9RNL2_9BURK</name>
<evidence type="ECO:0000256" key="1">
    <source>
        <dbReference type="SAM" id="Coils"/>
    </source>
</evidence>
<dbReference type="Pfam" id="PF00816">
    <property type="entry name" value="Histone_HNS"/>
    <property type="match status" value="1"/>
</dbReference>
<evidence type="ECO:0000313" key="4">
    <source>
        <dbReference type="Proteomes" id="UP000515811"/>
    </source>
</evidence>
<dbReference type="KEGG" id="drg:H9K76_22450"/>
<dbReference type="SMART" id="SM00528">
    <property type="entry name" value="HNS"/>
    <property type="match status" value="1"/>
</dbReference>
<reference evidence="3 4" key="1">
    <citation type="submission" date="2020-08" db="EMBL/GenBank/DDBJ databases">
        <title>Genome sequence of Diaphorobacter ruginosibacter DSM 27467T.</title>
        <authorList>
            <person name="Hyun D.-W."/>
            <person name="Bae J.-W."/>
        </authorList>
    </citation>
    <scope>NUCLEOTIDE SEQUENCE [LARGE SCALE GENOMIC DNA]</scope>
    <source>
        <strain evidence="3 4">DSM 27467</strain>
    </source>
</reference>
<dbReference type="SUPFAM" id="SSF81273">
    <property type="entry name" value="H-NS histone-like proteins"/>
    <property type="match status" value="1"/>
</dbReference>
<organism evidence="3 4">
    <name type="scientific">Diaphorobacter ruginosibacter</name>
    <dbReference type="NCBI Taxonomy" id="1715720"/>
    <lineage>
        <taxon>Bacteria</taxon>
        <taxon>Pseudomonadati</taxon>
        <taxon>Pseudomonadota</taxon>
        <taxon>Betaproteobacteria</taxon>
        <taxon>Burkholderiales</taxon>
        <taxon>Comamonadaceae</taxon>
        <taxon>Diaphorobacter</taxon>
    </lineage>
</organism>
<dbReference type="AlphaFoldDB" id="A0A7G9RNL2"/>
<accession>A0A7G9RNL2</accession>
<keyword evidence="1" id="KW-0175">Coiled coil</keyword>
<gene>
    <name evidence="3" type="ORF">H9K76_22450</name>
</gene>
<dbReference type="EMBL" id="CP060714">
    <property type="protein sequence ID" value="QNN57187.1"/>
    <property type="molecule type" value="Genomic_DNA"/>
</dbReference>
<evidence type="ECO:0000313" key="3">
    <source>
        <dbReference type="EMBL" id="QNN57187.1"/>
    </source>
</evidence>